<evidence type="ECO:0000256" key="1">
    <source>
        <dbReference type="ARBA" id="ARBA00023015"/>
    </source>
</evidence>
<feature type="DNA-binding region" description="H-T-H motif" evidence="4">
    <location>
        <begin position="36"/>
        <end position="55"/>
    </location>
</feature>
<dbReference type="EMBL" id="UGRY01000006">
    <property type="protein sequence ID" value="SUD49116.1"/>
    <property type="molecule type" value="Genomic_DNA"/>
</dbReference>
<keyword evidence="2 4" id="KW-0238">DNA-binding</keyword>
<dbReference type="PROSITE" id="PS50977">
    <property type="entry name" value="HTH_TETR_2"/>
    <property type="match status" value="1"/>
</dbReference>
<dbReference type="GO" id="GO:0003700">
    <property type="term" value="F:DNA-binding transcription factor activity"/>
    <property type="evidence" value="ECO:0007669"/>
    <property type="project" value="TreeGrafter"/>
</dbReference>
<dbReference type="PRINTS" id="PR00455">
    <property type="entry name" value="HTHTETR"/>
</dbReference>
<dbReference type="RefSeq" id="WP_051037239.1">
    <property type="nucleotide sequence ID" value="NZ_UGRY01000006.1"/>
</dbReference>
<dbReference type="PANTHER" id="PTHR30055">
    <property type="entry name" value="HTH-TYPE TRANSCRIPTIONAL REGULATOR RUTR"/>
    <property type="match status" value="1"/>
</dbReference>
<dbReference type="AlphaFoldDB" id="A0A379JL90"/>
<protein>
    <submittedName>
        <fullName evidence="6">Fatty acid metabolism regulator protein</fullName>
    </submittedName>
</protein>
<dbReference type="Pfam" id="PF00440">
    <property type="entry name" value="TetR_N"/>
    <property type="match status" value="1"/>
</dbReference>
<accession>A0A379JL90</accession>
<name>A0A379JL90_9NOCA</name>
<dbReference type="Proteomes" id="UP000255467">
    <property type="component" value="Unassembled WGS sequence"/>
</dbReference>
<dbReference type="SUPFAM" id="SSF46689">
    <property type="entry name" value="Homeodomain-like"/>
    <property type="match status" value="1"/>
</dbReference>
<evidence type="ECO:0000259" key="5">
    <source>
        <dbReference type="PROSITE" id="PS50977"/>
    </source>
</evidence>
<evidence type="ECO:0000256" key="4">
    <source>
        <dbReference type="PROSITE-ProRule" id="PRU00335"/>
    </source>
</evidence>
<gene>
    <name evidence="6" type="primary">fadR_8</name>
    <name evidence="6" type="ORF">NCTC1934_06467</name>
</gene>
<evidence type="ECO:0000256" key="2">
    <source>
        <dbReference type="ARBA" id="ARBA00023125"/>
    </source>
</evidence>
<dbReference type="GO" id="GO:0000976">
    <property type="term" value="F:transcription cis-regulatory region binding"/>
    <property type="evidence" value="ECO:0007669"/>
    <property type="project" value="TreeGrafter"/>
</dbReference>
<evidence type="ECO:0000313" key="7">
    <source>
        <dbReference type="Proteomes" id="UP000255467"/>
    </source>
</evidence>
<dbReference type="InterPro" id="IPR009057">
    <property type="entry name" value="Homeodomain-like_sf"/>
</dbReference>
<keyword evidence="7" id="KW-1185">Reference proteome</keyword>
<evidence type="ECO:0000313" key="6">
    <source>
        <dbReference type="EMBL" id="SUD49116.1"/>
    </source>
</evidence>
<keyword evidence="1" id="KW-0805">Transcription regulation</keyword>
<dbReference type="PANTHER" id="PTHR30055:SF234">
    <property type="entry name" value="HTH-TYPE TRANSCRIPTIONAL REGULATOR BETI"/>
    <property type="match status" value="1"/>
</dbReference>
<reference evidence="6 7" key="1">
    <citation type="submission" date="2018-06" db="EMBL/GenBank/DDBJ databases">
        <authorList>
            <consortium name="Pathogen Informatics"/>
            <person name="Doyle S."/>
        </authorList>
    </citation>
    <scope>NUCLEOTIDE SEQUENCE [LARGE SCALE GENOMIC DNA]</scope>
    <source>
        <strain evidence="6 7">NCTC1934</strain>
    </source>
</reference>
<dbReference type="InterPro" id="IPR050109">
    <property type="entry name" value="HTH-type_TetR-like_transc_reg"/>
</dbReference>
<evidence type="ECO:0000256" key="3">
    <source>
        <dbReference type="ARBA" id="ARBA00023163"/>
    </source>
</evidence>
<proteinExistence type="predicted"/>
<sequence length="231" mass="25024">MSADRPDPAAHSARRRAELVNAAYTLVTSRGYRAIGVDDIASLAGVSHGTFYNYFANKRDILDAVIDHCFAVIRERLMGDEPTPATLHEFRARYGRIVDRCYDLVASEPGLVNFLLLEASSIDDRVLDRIMRNAQTDGDTAAREMEYGIAHGYLDDRLDTRVGGEVLVSVLMSALLTAVQGERHGLTRDRVRTQLTDFLATALGAEAAGPEAQTTGLEVETAGLGAESAGP</sequence>
<feature type="domain" description="HTH tetR-type" evidence="5">
    <location>
        <begin position="13"/>
        <end position="73"/>
    </location>
</feature>
<dbReference type="Gene3D" id="1.10.357.10">
    <property type="entry name" value="Tetracycline Repressor, domain 2"/>
    <property type="match status" value="1"/>
</dbReference>
<organism evidence="6 7">
    <name type="scientific">Nocardia otitidiscaviarum</name>
    <dbReference type="NCBI Taxonomy" id="1823"/>
    <lineage>
        <taxon>Bacteria</taxon>
        <taxon>Bacillati</taxon>
        <taxon>Actinomycetota</taxon>
        <taxon>Actinomycetes</taxon>
        <taxon>Mycobacteriales</taxon>
        <taxon>Nocardiaceae</taxon>
        <taxon>Nocardia</taxon>
    </lineage>
</organism>
<keyword evidence="3" id="KW-0804">Transcription</keyword>
<dbReference type="InterPro" id="IPR001647">
    <property type="entry name" value="HTH_TetR"/>
</dbReference>
<dbReference type="STRING" id="1406858.GCA_000710895_01059"/>